<gene>
    <name evidence="6" type="ORF">DXU93_01985</name>
</gene>
<feature type="domain" description="HTH merR-type" evidence="5">
    <location>
        <begin position="1"/>
        <end position="72"/>
    </location>
</feature>
<dbReference type="InterPro" id="IPR003759">
    <property type="entry name" value="Cbl-bd_cap"/>
</dbReference>
<name>A0A3E1F1W2_9FLAO</name>
<dbReference type="SMART" id="SM00422">
    <property type="entry name" value="HTH_MERR"/>
    <property type="match status" value="1"/>
</dbReference>
<dbReference type="GO" id="GO:0003677">
    <property type="term" value="F:DNA binding"/>
    <property type="evidence" value="ECO:0007669"/>
    <property type="project" value="UniProtKB-KW"/>
</dbReference>
<dbReference type="Gene3D" id="1.10.1660.10">
    <property type="match status" value="1"/>
</dbReference>
<accession>A0A3E1F1W2</accession>
<evidence type="ECO:0000259" key="5">
    <source>
        <dbReference type="PROSITE" id="PS50937"/>
    </source>
</evidence>
<keyword evidence="3" id="KW-0238">DNA-binding</keyword>
<dbReference type="SUPFAM" id="SSF52242">
    <property type="entry name" value="Cobalamin (vitamin B12)-binding domain"/>
    <property type="match status" value="1"/>
</dbReference>
<dbReference type="GO" id="GO:0031419">
    <property type="term" value="F:cobalamin binding"/>
    <property type="evidence" value="ECO:0007669"/>
    <property type="project" value="InterPro"/>
</dbReference>
<protein>
    <submittedName>
        <fullName evidence="6">MerR family transcriptional regulator</fullName>
    </submittedName>
</protein>
<evidence type="ECO:0000256" key="1">
    <source>
        <dbReference type="ARBA" id="ARBA00022491"/>
    </source>
</evidence>
<evidence type="ECO:0000256" key="4">
    <source>
        <dbReference type="ARBA" id="ARBA00023163"/>
    </source>
</evidence>
<comment type="caution">
    <text evidence="6">The sequence shown here is derived from an EMBL/GenBank/DDBJ whole genome shotgun (WGS) entry which is preliminary data.</text>
</comment>
<keyword evidence="7" id="KW-1185">Reference proteome</keyword>
<dbReference type="RefSeq" id="WP_116879564.1">
    <property type="nucleotide sequence ID" value="NZ_QURB01000001.1"/>
</dbReference>
<sequence>MADFKIKDLAILTGIKAHTIRMWEKRYGLLEPERTSTKIRSYCDQDLVRLLNVAILYENGVKISHIAQLSEAEIIEKVKKIYDVDGSSSAVVSLLVQSMINVDCQSFERILNKAITKEGFETVYRNYMITFLERIGVLWMVGTISPLQEHFVSNIIRQKLIVEIDRLPMVKKRRVDAVLFTPEGEFHEISLLFYQYILKKRGFRTLYLGVSLPITNLKNHLSIIHPKNIVVSLVSGMSKDQYRSFIDQLLVEVNLPSFLGGSIVDKFGLPEHDIIFPVKDWIGE</sequence>
<dbReference type="GO" id="GO:0046872">
    <property type="term" value="F:metal ion binding"/>
    <property type="evidence" value="ECO:0007669"/>
    <property type="project" value="InterPro"/>
</dbReference>
<evidence type="ECO:0000256" key="2">
    <source>
        <dbReference type="ARBA" id="ARBA00023015"/>
    </source>
</evidence>
<dbReference type="AlphaFoldDB" id="A0A3E1F1W2"/>
<dbReference type="InterPro" id="IPR036724">
    <property type="entry name" value="Cobalamin-bd_sf"/>
</dbReference>
<dbReference type="EMBL" id="QURB01000001">
    <property type="protein sequence ID" value="RFC55729.1"/>
    <property type="molecule type" value="Genomic_DNA"/>
</dbReference>
<evidence type="ECO:0000313" key="6">
    <source>
        <dbReference type="EMBL" id="RFC55729.1"/>
    </source>
</evidence>
<dbReference type="PROSITE" id="PS50937">
    <property type="entry name" value="HTH_MERR_2"/>
    <property type="match status" value="1"/>
</dbReference>
<dbReference type="PANTHER" id="PTHR30204">
    <property type="entry name" value="REDOX-CYCLING DRUG-SENSING TRANSCRIPTIONAL ACTIVATOR SOXR"/>
    <property type="match status" value="1"/>
</dbReference>
<dbReference type="InterPro" id="IPR009061">
    <property type="entry name" value="DNA-bd_dom_put_sf"/>
</dbReference>
<dbReference type="Pfam" id="PF02607">
    <property type="entry name" value="B12-binding_2"/>
    <property type="match status" value="1"/>
</dbReference>
<dbReference type="Pfam" id="PF13411">
    <property type="entry name" value="MerR_1"/>
    <property type="match status" value="1"/>
</dbReference>
<keyword evidence="2" id="KW-0805">Transcription regulation</keyword>
<evidence type="ECO:0000313" key="7">
    <source>
        <dbReference type="Proteomes" id="UP000257127"/>
    </source>
</evidence>
<organism evidence="6 7">
    <name type="scientific">Brumimicrobium aurantiacum</name>
    <dbReference type="NCBI Taxonomy" id="1737063"/>
    <lineage>
        <taxon>Bacteria</taxon>
        <taxon>Pseudomonadati</taxon>
        <taxon>Bacteroidota</taxon>
        <taxon>Flavobacteriia</taxon>
        <taxon>Flavobacteriales</taxon>
        <taxon>Crocinitomicaceae</taxon>
        <taxon>Brumimicrobium</taxon>
    </lineage>
</organism>
<dbReference type="InterPro" id="IPR047057">
    <property type="entry name" value="MerR_fam"/>
</dbReference>
<dbReference type="OrthoDB" id="9800334at2"/>
<reference evidence="6 7" key="1">
    <citation type="submission" date="2018-08" db="EMBL/GenBank/DDBJ databases">
        <title>The draft genome squence of Brumimicrobium sp. N62.</title>
        <authorList>
            <person name="Du Z.-J."/>
            <person name="Luo H.-R."/>
        </authorList>
    </citation>
    <scope>NUCLEOTIDE SEQUENCE [LARGE SCALE GENOMIC DNA]</scope>
    <source>
        <strain evidence="6 7">N62</strain>
    </source>
</reference>
<dbReference type="InterPro" id="IPR036594">
    <property type="entry name" value="Meth_synthase_dom"/>
</dbReference>
<dbReference type="SUPFAM" id="SSF46955">
    <property type="entry name" value="Putative DNA-binding domain"/>
    <property type="match status" value="1"/>
</dbReference>
<keyword evidence="1" id="KW-0678">Repressor</keyword>
<proteinExistence type="predicted"/>
<dbReference type="CDD" id="cd01104">
    <property type="entry name" value="HTH_MlrA-CarA"/>
    <property type="match status" value="1"/>
</dbReference>
<evidence type="ECO:0000256" key="3">
    <source>
        <dbReference type="ARBA" id="ARBA00023125"/>
    </source>
</evidence>
<dbReference type="InterPro" id="IPR000551">
    <property type="entry name" value="MerR-type_HTH_dom"/>
</dbReference>
<dbReference type="Proteomes" id="UP000257127">
    <property type="component" value="Unassembled WGS sequence"/>
</dbReference>
<dbReference type="GO" id="GO:0003700">
    <property type="term" value="F:DNA-binding transcription factor activity"/>
    <property type="evidence" value="ECO:0007669"/>
    <property type="project" value="InterPro"/>
</dbReference>
<dbReference type="Gene3D" id="1.10.1240.10">
    <property type="entry name" value="Methionine synthase domain"/>
    <property type="match status" value="1"/>
</dbReference>
<keyword evidence="4" id="KW-0804">Transcription</keyword>
<dbReference type="PANTHER" id="PTHR30204:SF69">
    <property type="entry name" value="MERR-FAMILY TRANSCRIPTIONAL REGULATOR"/>
    <property type="match status" value="1"/>
</dbReference>
<dbReference type="Gene3D" id="3.40.50.280">
    <property type="entry name" value="Cobalamin-binding domain"/>
    <property type="match status" value="1"/>
</dbReference>